<name>A0ABP6RXQ1_9PSEU</name>
<evidence type="ECO:0000313" key="4">
    <source>
        <dbReference type="Proteomes" id="UP001500483"/>
    </source>
</evidence>
<reference evidence="2" key="3">
    <citation type="submission" date="2023-12" db="EMBL/GenBank/DDBJ databases">
        <authorList>
            <person name="Sun Q."/>
            <person name="Inoue M."/>
        </authorList>
    </citation>
    <scope>NUCLEOTIDE SEQUENCE</scope>
    <source>
        <strain evidence="2">JCM 9687</strain>
    </source>
</reference>
<reference evidence="4" key="2">
    <citation type="journal article" date="2019" name="Int. J. Syst. Evol. Microbiol.">
        <title>The Global Catalogue of Microorganisms (GCM) 10K type strain sequencing project: providing services to taxonomists for standard genome sequencing and annotation.</title>
        <authorList>
            <consortium name="The Broad Institute Genomics Platform"/>
            <consortium name="The Broad Institute Genome Sequencing Center for Infectious Disease"/>
            <person name="Wu L."/>
            <person name="Ma J."/>
        </authorList>
    </citation>
    <scope>NUCLEOTIDE SEQUENCE [LARGE SCALE GENOMIC DNA]</scope>
    <source>
        <strain evidence="4">JCM 9687</strain>
    </source>
</reference>
<protein>
    <recommendedName>
        <fullName evidence="5">YbaB/EbfC family DNA-binding protein</fullName>
    </recommendedName>
</protein>
<dbReference type="EMBL" id="BAAAYK010000047">
    <property type="protein sequence ID" value="GAA3366838.1"/>
    <property type="molecule type" value="Genomic_DNA"/>
</dbReference>
<dbReference type="InterPro" id="IPR004401">
    <property type="entry name" value="YbaB/EbfC"/>
</dbReference>
<gene>
    <name evidence="2" type="ORF">GCM10020366_52470</name>
    <name evidence="3" type="ORF">GCM10020366_71840</name>
</gene>
<proteinExistence type="predicted"/>
<sequence length="156" mass="16599">MTEMNRSGGGAFQDLEAAMAALEQEQRKLAEIGEVRQNETTTVQAKDRSLEMTFDGGGELSELKFNGTKYRNMAPAQLAHVIVETLQQGRAQAMAKMTDLMGSDVLPGIDLAGIAAGKVDPSSVIDALLSPMLDGIVDDDDRPGKDSRSEKGGQDG</sequence>
<dbReference type="Proteomes" id="UP001500483">
    <property type="component" value="Unassembled WGS sequence"/>
</dbReference>
<keyword evidence="4" id="KW-1185">Reference proteome</keyword>
<accession>A0ABP6RXQ1</accession>
<evidence type="ECO:0000313" key="3">
    <source>
        <dbReference type="EMBL" id="GAA3366838.1"/>
    </source>
</evidence>
<evidence type="ECO:0000256" key="1">
    <source>
        <dbReference type="SAM" id="MobiDB-lite"/>
    </source>
</evidence>
<dbReference type="RefSeq" id="WP_258346226.1">
    <property type="nucleotide sequence ID" value="NZ_BAAAYK010000038.1"/>
</dbReference>
<dbReference type="EMBL" id="BAAAYK010000038">
    <property type="protein sequence ID" value="GAA3362856.1"/>
    <property type="molecule type" value="Genomic_DNA"/>
</dbReference>
<dbReference type="Gene3D" id="3.30.1310.10">
    <property type="entry name" value="Nucleoid-associated protein YbaB-like domain"/>
    <property type="match status" value="1"/>
</dbReference>
<feature type="region of interest" description="Disordered" evidence="1">
    <location>
        <begin position="134"/>
        <end position="156"/>
    </location>
</feature>
<comment type="caution">
    <text evidence="2">The sequence shown here is derived from an EMBL/GenBank/DDBJ whole genome shotgun (WGS) entry which is preliminary data.</text>
</comment>
<evidence type="ECO:0008006" key="5">
    <source>
        <dbReference type="Google" id="ProtNLM"/>
    </source>
</evidence>
<dbReference type="InterPro" id="IPR036894">
    <property type="entry name" value="YbaB-like_sf"/>
</dbReference>
<dbReference type="Pfam" id="PF02575">
    <property type="entry name" value="YbaB_DNA_bd"/>
    <property type="match status" value="1"/>
</dbReference>
<organism evidence="2 4">
    <name type="scientific">Saccharopolyspora gregorii</name>
    <dbReference type="NCBI Taxonomy" id="33914"/>
    <lineage>
        <taxon>Bacteria</taxon>
        <taxon>Bacillati</taxon>
        <taxon>Actinomycetota</taxon>
        <taxon>Actinomycetes</taxon>
        <taxon>Pseudonocardiales</taxon>
        <taxon>Pseudonocardiaceae</taxon>
        <taxon>Saccharopolyspora</taxon>
    </lineage>
</organism>
<reference evidence="2" key="1">
    <citation type="journal article" date="2014" name="Int. J. Syst. Evol. Microbiol.">
        <title>Complete genome of a new Firmicutes species belonging to the dominant human colonic microbiota ('Ruminococcus bicirculans') reveals two chromosomes and a selective capacity to utilize plant glucans.</title>
        <authorList>
            <consortium name="NISC Comparative Sequencing Program"/>
            <person name="Wegmann U."/>
            <person name="Louis P."/>
            <person name="Goesmann A."/>
            <person name="Henrissat B."/>
            <person name="Duncan S.H."/>
            <person name="Flint H.J."/>
        </authorList>
    </citation>
    <scope>NUCLEOTIDE SEQUENCE</scope>
    <source>
        <strain evidence="2">JCM 9687</strain>
    </source>
</reference>
<evidence type="ECO:0000313" key="2">
    <source>
        <dbReference type="EMBL" id="GAA3362856.1"/>
    </source>
</evidence>
<feature type="compositionally biased region" description="Basic and acidic residues" evidence="1">
    <location>
        <begin position="142"/>
        <end position="156"/>
    </location>
</feature>